<gene>
    <name evidence="1" type="ORF">ROHU_027588</name>
</gene>
<proteinExistence type="predicted"/>
<evidence type="ECO:0000313" key="2">
    <source>
        <dbReference type="Proteomes" id="UP000290572"/>
    </source>
</evidence>
<dbReference type="EMBL" id="QBIY01012798">
    <property type="protein sequence ID" value="RXN16309.1"/>
    <property type="molecule type" value="Genomic_DNA"/>
</dbReference>
<dbReference type="Proteomes" id="UP000290572">
    <property type="component" value="Unassembled WGS sequence"/>
</dbReference>
<sequence length="87" mass="9505">MKAAPSICPERSPKARVGKVDANSCTHTNGKHAINCFPQKDITVPYDTLRVSGAYSAARLWLEITEDAPGENTSLISTMLHMCMSMH</sequence>
<organism evidence="1 2">
    <name type="scientific">Labeo rohita</name>
    <name type="common">Indian major carp</name>
    <name type="synonym">Cyprinus rohita</name>
    <dbReference type="NCBI Taxonomy" id="84645"/>
    <lineage>
        <taxon>Eukaryota</taxon>
        <taxon>Metazoa</taxon>
        <taxon>Chordata</taxon>
        <taxon>Craniata</taxon>
        <taxon>Vertebrata</taxon>
        <taxon>Euteleostomi</taxon>
        <taxon>Actinopterygii</taxon>
        <taxon>Neopterygii</taxon>
        <taxon>Teleostei</taxon>
        <taxon>Ostariophysi</taxon>
        <taxon>Cypriniformes</taxon>
        <taxon>Cyprinidae</taxon>
        <taxon>Labeoninae</taxon>
        <taxon>Labeonini</taxon>
        <taxon>Labeo</taxon>
    </lineage>
</organism>
<protein>
    <submittedName>
        <fullName evidence="1">Uncharacterized protein</fullName>
    </submittedName>
</protein>
<comment type="caution">
    <text evidence="1">The sequence shown here is derived from an EMBL/GenBank/DDBJ whole genome shotgun (WGS) entry which is preliminary data.</text>
</comment>
<accession>A0A498M5Y3</accession>
<reference evidence="1 2" key="1">
    <citation type="submission" date="2018-03" db="EMBL/GenBank/DDBJ databases">
        <title>Draft genome sequence of Rohu Carp (Labeo rohita).</title>
        <authorList>
            <person name="Das P."/>
            <person name="Kushwaha B."/>
            <person name="Joshi C.G."/>
            <person name="Kumar D."/>
            <person name="Nagpure N.S."/>
            <person name="Sahoo L."/>
            <person name="Das S.P."/>
            <person name="Bit A."/>
            <person name="Patnaik S."/>
            <person name="Meher P.K."/>
            <person name="Jayasankar P."/>
            <person name="Koringa P.G."/>
            <person name="Patel N.V."/>
            <person name="Hinsu A.T."/>
            <person name="Kumar R."/>
            <person name="Pandey M."/>
            <person name="Agarwal S."/>
            <person name="Srivastava S."/>
            <person name="Singh M."/>
            <person name="Iquebal M.A."/>
            <person name="Jaiswal S."/>
            <person name="Angadi U.B."/>
            <person name="Kumar N."/>
            <person name="Raza M."/>
            <person name="Shah T.M."/>
            <person name="Rai A."/>
            <person name="Jena J.K."/>
        </authorList>
    </citation>
    <scope>NUCLEOTIDE SEQUENCE [LARGE SCALE GENOMIC DNA]</scope>
    <source>
        <strain evidence="1">DASCIFA01</strain>
        <tissue evidence="1">Testis</tissue>
    </source>
</reference>
<keyword evidence="2" id="KW-1185">Reference proteome</keyword>
<evidence type="ECO:0000313" key="1">
    <source>
        <dbReference type="EMBL" id="RXN16309.1"/>
    </source>
</evidence>
<dbReference type="AlphaFoldDB" id="A0A498M5Y3"/>
<name>A0A498M5Y3_LABRO</name>